<comment type="caution">
    <text evidence="3">The sequence shown here is derived from an EMBL/GenBank/DDBJ whole genome shotgun (WGS) entry which is preliminary data.</text>
</comment>
<keyword evidence="2" id="KW-0472">Membrane</keyword>
<evidence type="ECO:0000256" key="1">
    <source>
        <dbReference type="SAM" id="MobiDB-lite"/>
    </source>
</evidence>
<name>A0ABU2P006_9ACTN</name>
<feature type="transmembrane region" description="Helical" evidence="2">
    <location>
        <begin position="38"/>
        <end position="59"/>
    </location>
</feature>
<reference evidence="4" key="1">
    <citation type="submission" date="2023-07" db="EMBL/GenBank/DDBJ databases">
        <title>30 novel species of actinomycetes from the DSMZ collection.</title>
        <authorList>
            <person name="Nouioui I."/>
        </authorList>
    </citation>
    <scope>NUCLEOTIDE SEQUENCE [LARGE SCALE GENOMIC DNA]</scope>
    <source>
        <strain evidence="4">DSM 42041</strain>
    </source>
</reference>
<keyword evidence="2" id="KW-1133">Transmembrane helix</keyword>
<dbReference type="EMBL" id="JAVREQ010000023">
    <property type="protein sequence ID" value="MDT0381542.1"/>
    <property type="molecule type" value="Genomic_DNA"/>
</dbReference>
<proteinExistence type="predicted"/>
<feature type="transmembrane region" description="Helical" evidence="2">
    <location>
        <begin position="105"/>
        <end position="126"/>
    </location>
</feature>
<feature type="transmembrane region" description="Helical" evidence="2">
    <location>
        <begin position="12"/>
        <end position="32"/>
    </location>
</feature>
<sequence>MRTALRDNATAYGFSLSITAAYGLASALRGPGGALETVLFALGAAGAFVLLSVCFLGRFRRSPLNEGDQVLTLSGGFDFVSVAVAVSVAFGLAHLPEPWARPLTGLGTVMAYLLVAGLDVVLSRLLSRRTSFGRPREERGSRGPAAGEDGRAGE</sequence>
<evidence type="ECO:0000256" key="2">
    <source>
        <dbReference type="SAM" id="Phobius"/>
    </source>
</evidence>
<feature type="region of interest" description="Disordered" evidence="1">
    <location>
        <begin position="133"/>
        <end position="154"/>
    </location>
</feature>
<protein>
    <recommendedName>
        <fullName evidence="5">Cation transporter</fullName>
    </recommendedName>
</protein>
<organism evidence="3 4">
    <name type="scientific">Streptomyces hazeniae</name>
    <dbReference type="NCBI Taxonomy" id="3075538"/>
    <lineage>
        <taxon>Bacteria</taxon>
        <taxon>Bacillati</taxon>
        <taxon>Actinomycetota</taxon>
        <taxon>Actinomycetes</taxon>
        <taxon>Kitasatosporales</taxon>
        <taxon>Streptomycetaceae</taxon>
        <taxon>Streptomyces</taxon>
    </lineage>
</organism>
<dbReference type="Proteomes" id="UP001183414">
    <property type="component" value="Unassembled WGS sequence"/>
</dbReference>
<feature type="transmembrane region" description="Helical" evidence="2">
    <location>
        <begin position="71"/>
        <end position="93"/>
    </location>
</feature>
<evidence type="ECO:0008006" key="5">
    <source>
        <dbReference type="Google" id="ProtNLM"/>
    </source>
</evidence>
<evidence type="ECO:0000313" key="3">
    <source>
        <dbReference type="EMBL" id="MDT0381542.1"/>
    </source>
</evidence>
<keyword evidence="4" id="KW-1185">Reference proteome</keyword>
<dbReference type="RefSeq" id="WP_311675238.1">
    <property type="nucleotide sequence ID" value="NZ_JAVREQ010000023.1"/>
</dbReference>
<evidence type="ECO:0000313" key="4">
    <source>
        <dbReference type="Proteomes" id="UP001183414"/>
    </source>
</evidence>
<keyword evidence="2" id="KW-0812">Transmembrane</keyword>
<accession>A0ABU2P006</accession>
<gene>
    <name evidence="3" type="ORF">RM572_22545</name>
</gene>